<dbReference type="Pfam" id="PF00657">
    <property type="entry name" value="Lipase_GDSL"/>
    <property type="match status" value="1"/>
</dbReference>
<dbReference type="EMBL" id="JAACNH010000005">
    <property type="protein sequence ID" value="KAG8442762.1"/>
    <property type="molecule type" value="Genomic_DNA"/>
</dbReference>
<dbReference type="InterPro" id="IPR039676">
    <property type="entry name" value="AOAH"/>
</dbReference>
<dbReference type="AlphaFoldDB" id="A0A8T2JEP4"/>
<dbReference type="InterPro" id="IPR036514">
    <property type="entry name" value="SGNH_hydro_sf"/>
</dbReference>
<dbReference type="PANTHER" id="PTHR15010">
    <property type="entry name" value="ACYLOXYACYL HYDROLASE"/>
    <property type="match status" value="1"/>
</dbReference>
<reference evidence="1" key="1">
    <citation type="thesis" date="2020" institute="ProQuest LLC" country="789 East Eisenhower Parkway, Ann Arbor, MI, USA">
        <title>Comparative Genomics and Chromosome Evolution.</title>
        <authorList>
            <person name="Mudd A.B."/>
        </authorList>
    </citation>
    <scope>NUCLEOTIDE SEQUENCE</scope>
    <source>
        <strain evidence="1">Female2</strain>
        <tissue evidence="1">Blood</tissue>
    </source>
</reference>
<name>A0A8T2JEP4_9PIPI</name>
<proteinExistence type="predicted"/>
<dbReference type="GO" id="GO:0050528">
    <property type="term" value="F:acyloxyacyl hydrolase activity"/>
    <property type="evidence" value="ECO:0007669"/>
    <property type="project" value="InterPro"/>
</dbReference>
<dbReference type="OrthoDB" id="14839at2759"/>
<dbReference type="GO" id="GO:0005509">
    <property type="term" value="F:calcium ion binding"/>
    <property type="evidence" value="ECO:0007669"/>
    <property type="project" value="TreeGrafter"/>
</dbReference>
<keyword evidence="2" id="KW-1185">Reference proteome</keyword>
<evidence type="ECO:0000313" key="1">
    <source>
        <dbReference type="EMBL" id="KAG8442762.1"/>
    </source>
</evidence>
<dbReference type="GO" id="GO:0009104">
    <property type="term" value="P:lipopolysaccharide catabolic process"/>
    <property type="evidence" value="ECO:0007669"/>
    <property type="project" value="TreeGrafter"/>
</dbReference>
<dbReference type="SUPFAM" id="SSF52266">
    <property type="entry name" value="SGNH hydrolase"/>
    <property type="match status" value="1"/>
</dbReference>
<dbReference type="Proteomes" id="UP000812440">
    <property type="component" value="Chromosome 6"/>
</dbReference>
<comment type="caution">
    <text evidence="1">The sequence shown here is derived from an EMBL/GenBank/DDBJ whole genome shotgun (WGS) entry which is preliminary data.</text>
</comment>
<dbReference type="PANTHER" id="PTHR15010:SF0">
    <property type="entry name" value="ACYLOXYACYL HYDROLASE"/>
    <property type="match status" value="1"/>
</dbReference>
<evidence type="ECO:0008006" key="3">
    <source>
        <dbReference type="Google" id="ProtNLM"/>
    </source>
</evidence>
<organism evidence="1 2">
    <name type="scientific">Hymenochirus boettgeri</name>
    <name type="common">Congo dwarf clawed frog</name>
    <dbReference type="NCBI Taxonomy" id="247094"/>
    <lineage>
        <taxon>Eukaryota</taxon>
        <taxon>Metazoa</taxon>
        <taxon>Chordata</taxon>
        <taxon>Craniata</taxon>
        <taxon>Vertebrata</taxon>
        <taxon>Euteleostomi</taxon>
        <taxon>Amphibia</taxon>
        <taxon>Batrachia</taxon>
        <taxon>Anura</taxon>
        <taxon>Pipoidea</taxon>
        <taxon>Pipidae</taxon>
        <taxon>Pipinae</taxon>
        <taxon>Hymenochirus</taxon>
    </lineage>
</organism>
<sequence>MNKSVYPGRRPEDWDKLQDSNCNGIWGLDPVDGIPYEKKFCEGSNSKGIVVLGDSAAAHFHIPPEWLTVTNMSQETFSNLPLAISNELDWPQFSLYTGYQNSTIGGWTNSLYLLLRKNNLCNHRDYQNIARNGNYFEIITILNSLSRNQELDKPTVVFYALVGNDVCNGHPDTLSHMTSPQKMHLNVMATLNTLDSLLPKGSHVVLVALADGRILWNTLHDKYHPVGQLNKDVTYSHLYSFLSCLKSNPCEGWMNKNESLRNLTTERANQLSKVLENITSQKFSSFDIIFIKNIYQKVIAEWSKLGRNPAELIEPVDGFHPSQIASALGAKLIWQEVVQSRPELFGEENPYNKAIMAVFGDQGGH</sequence>
<dbReference type="InterPro" id="IPR001087">
    <property type="entry name" value="GDSL"/>
</dbReference>
<accession>A0A8T2JEP4</accession>
<evidence type="ECO:0000313" key="2">
    <source>
        <dbReference type="Proteomes" id="UP000812440"/>
    </source>
</evidence>
<gene>
    <name evidence="1" type="ORF">GDO86_011537</name>
</gene>
<protein>
    <recommendedName>
        <fullName evidence="3">Acyloxyacyl hydrolase</fullName>
    </recommendedName>
</protein>
<dbReference type="Gene3D" id="3.40.50.1110">
    <property type="entry name" value="SGNH hydrolase"/>
    <property type="match status" value="1"/>
</dbReference>
<dbReference type="GO" id="GO:0050728">
    <property type="term" value="P:negative regulation of inflammatory response"/>
    <property type="evidence" value="ECO:0007669"/>
    <property type="project" value="TreeGrafter"/>
</dbReference>